<evidence type="ECO:0000313" key="1">
    <source>
        <dbReference type="EMBL" id="CAG8452640.1"/>
    </source>
</evidence>
<comment type="caution">
    <text evidence="1">The sequence shown here is derived from an EMBL/GenBank/DDBJ whole genome shotgun (WGS) entry which is preliminary data.</text>
</comment>
<keyword evidence="2" id="KW-1185">Reference proteome</keyword>
<evidence type="ECO:0000313" key="2">
    <source>
        <dbReference type="Proteomes" id="UP000789706"/>
    </source>
</evidence>
<reference evidence="1" key="1">
    <citation type="submission" date="2021-06" db="EMBL/GenBank/DDBJ databases">
        <authorList>
            <person name="Kallberg Y."/>
            <person name="Tangrot J."/>
            <person name="Rosling A."/>
        </authorList>
    </citation>
    <scope>NUCLEOTIDE SEQUENCE</scope>
    <source>
        <strain evidence="1">AZ414A</strain>
    </source>
</reference>
<accession>A0A9N8VK56</accession>
<proteinExistence type="predicted"/>
<sequence length="110" mass="11857">MSNNEGKRKNILTQDMATLNNNNKGKFLTRVGLSATKLLDDVLPISGINATTELSSLMNNVDNSSKANSSSLYSRTSNAALLNTYEGSGSIKQKIELSSQQEFQGLTGKK</sequence>
<protein>
    <submittedName>
        <fullName evidence="1">7405_t:CDS:1</fullName>
    </submittedName>
</protein>
<dbReference type="EMBL" id="CAJVPK010000117">
    <property type="protein sequence ID" value="CAG8452640.1"/>
    <property type="molecule type" value="Genomic_DNA"/>
</dbReference>
<gene>
    <name evidence="1" type="ORF">DEBURN_LOCUS2231</name>
</gene>
<name>A0A9N8VK56_9GLOM</name>
<organism evidence="1 2">
    <name type="scientific">Diversispora eburnea</name>
    <dbReference type="NCBI Taxonomy" id="1213867"/>
    <lineage>
        <taxon>Eukaryota</taxon>
        <taxon>Fungi</taxon>
        <taxon>Fungi incertae sedis</taxon>
        <taxon>Mucoromycota</taxon>
        <taxon>Glomeromycotina</taxon>
        <taxon>Glomeromycetes</taxon>
        <taxon>Diversisporales</taxon>
        <taxon>Diversisporaceae</taxon>
        <taxon>Diversispora</taxon>
    </lineage>
</organism>
<dbReference type="Proteomes" id="UP000789706">
    <property type="component" value="Unassembled WGS sequence"/>
</dbReference>
<dbReference type="AlphaFoldDB" id="A0A9N8VK56"/>